<feature type="compositionally biased region" description="Polar residues" evidence="1">
    <location>
        <begin position="63"/>
        <end position="84"/>
    </location>
</feature>
<dbReference type="InterPro" id="IPR050587">
    <property type="entry name" value="GNT1/Glycosyltrans_8"/>
</dbReference>
<feature type="compositionally biased region" description="Polar residues" evidence="1">
    <location>
        <begin position="107"/>
        <end position="122"/>
    </location>
</feature>
<dbReference type="PANTHER" id="PTHR11183">
    <property type="entry name" value="GLYCOGENIN SUBFAMILY MEMBER"/>
    <property type="match status" value="1"/>
</dbReference>
<reference evidence="2 3" key="1">
    <citation type="journal article" date="2016" name="Sci. Rep.">
        <title>Peltaster fructicola genome reveals evolution from an invasive phytopathogen to an ectophytic parasite.</title>
        <authorList>
            <person name="Xu C."/>
            <person name="Chen H."/>
            <person name="Gleason M.L."/>
            <person name="Xu J.R."/>
            <person name="Liu H."/>
            <person name="Zhang R."/>
            <person name="Sun G."/>
        </authorList>
    </citation>
    <scope>NUCLEOTIDE SEQUENCE [LARGE SCALE GENOMIC DNA]</scope>
    <source>
        <strain evidence="2 3">LNHT1506</strain>
    </source>
</reference>
<evidence type="ECO:0000313" key="3">
    <source>
        <dbReference type="Proteomes" id="UP000503462"/>
    </source>
</evidence>
<keyword evidence="3" id="KW-1185">Reference proteome</keyword>
<dbReference type="InterPro" id="IPR029044">
    <property type="entry name" value="Nucleotide-diphossugar_trans"/>
</dbReference>
<dbReference type="AlphaFoldDB" id="A0A6H0Y6G1"/>
<gene>
    <name evidence="2" type="ORF">AMS68_007707</name>
</gene>
<feature type="region of interest" description="Disordered" evidence="1">
    <location>
        <begin position="56"/>
        <end position="122"/>
    </location>
</feature>
<evidence type="ECO:0008006" key="4">
    <source>
        <dbReference type="Google" id="ProtNLM"/>
    </source>
</evidence>
<proteinExistence type="predicted"/>
<dbReference type="OrthoDB" id="2014201at2759"/>
<organism evidence="2 3">
    <name type="scientific">Peltaster fructicola</name>
    <dbReference type="NCBI Taxonomy" id="286661"/>
    <lineage>
        <taxon>Eukaryota</taxon>
        <taxon>Fungi</taxon>
        <taxon>Dikarya</taxon>
        <taxon>Ascomycota</taxon>
        <taxon>Pezizomycotina</taxon>
        <taxon>Dothideomycetes</taxon>
        <taxon>Dothideomycetes incertae sedis</taxon>
        <taxon>Peltaster</taxon>
    </lineage>
</organism>
<dbReference type="Proteomes" id="UP000503462">
    <property type="component" value="Chromosome 5"/>
</dbReference>
<dbReference type="EMBL" id="CP051143">
    <property type="protein sequence ID" value="QIX02190.1"/>
    <property type="molecule type" value="Genomic_DNA"/>
</dbReference>
<evidence type="ECO:0000313" key="2">
    <source>
        <dbReference type="EMBL" id="QIX02190.1"/>
    </source>
</evidence>
<dbReference type="Gene3D" id="3.90.550.10">
    <property type="entry name" value="Spore Coat Polysaccharide Biosynthesis Protein SpsA, Chain A"/>
    <property type="match status" value="1"/>
</dbReference>
<evidence type="ECO:0000256" key="1">
    <source>
        <dbReference type="SAM" id="MobiDB-lite"/>
    </source>
</evidence>
<accession>A0A6H0Y6G1</accession>
<sequence>MMIVQRKFVFFFLLVTGILIVGFFSREHFSDVKRLGSHAIDYWKGKLQGHDDVIDILPPSPAETKTGSDIPTSTTAEHIQSESQADNDDKVDLLPPSPAEAEEQLDVPSSATTGHDLAPTSTADNFGGDRWFFQDDLHDYQLPKFDLELKSYRPHNYKGEGHETYATFLSTRNSSLHDPYFLATQQLAYRLLWDPRSKSSRPLVVFVAPYISQVQRDYLMAAGAMVRVLELIDWQPTHMTDAQPRWKEMFSKLNFWKQTDFSRVFYLDTDAFPLTYLDELFDVAEEQTCKEEFGEDLEACQYVFTAVEHQWGGLNAGLMILKPSLPMHARLMREMHVREDYDQSGVEQAFLNHEFGLEGPFPAQYLERKWNALFTTNEDEGQINVIHEKLWAIGPDHFAAHYFRETWDAMIKLYESEDFAMMRTVDGSV</sequence>
<dbReference type="SUPFAM" id="SSF53448">
    <property type="entry name" value="Nucleotide-diphospho-sugar transferases"/>
    <property type="match status" value="1"/>
</dbReference>
<name>A0A6H0Y6G1_9PEZI</name>
<protein>
    <recommendedName>
        <fullName evidence="4">Nucleotide-diphospho-sugar transferase domain-containing protein</fullName>
    </recommendedName>
</protein>